<protein>
    <submittedName>
        <fullName evidence="7">CorA-like Mg2+ transporter protein</fullName>
    </submittedName>
</protein>
<dbReference type="InterPro" id="IPR045863">
    <property type="entry name" value="CorA_TM1_TM2"/>
</dbReference>
<dbReference type="SUPFAM" id="SSF144083">
    <property type="entry name" value="Magnesium transport protein CorA, transmembrane region"/>
    <property type="match status" value="1"/>
</dbReference>
<evidence type="ECO:0000313" key="8">
    <source>
        <dbReference type="Proteomes" id="UP000320672"/>
    </source>
</evidence>
<evidence type="ECO:0000256" key="2">
    <source>
        <dbReference type="ARBA" id="ARBA00022692"/>
    </source>
</evidence>
<dbReference type="AlphaFoldDB" id="A0A517MK44"/>
<evidence type="ECO:0000313" key="7">
    <source>
        <dbReference type="EMBL" id="QDS95255.1"/>
    </source>
</evidence>
<dbReference type="EMBL" id="CP036262">
    <property type="protein sequence ID" value="QDS95255.1"/>
    <property type="molecule type" value="Genomic_DNA"/>
</dbReference>
<keyword evidence="2 6" id="KW-0812">Transmembrane</keyword>
<dbReference type="OrthoDB" id="192288at2"/>
<keyword evidence="5" id="KW-0175">Coiled coil</keyword>
<dbReference type="Proteomes" id="UP000320672">
    <property type="component" value="Chromosome"/>
</dbReference>
<dbReference type="Pfam" id="PF01544">
    <property type="entry name" value="CorA"/>
    <property type="match status" value="1"/>
</dbReference>
<comment type="subcellular location">
    <subcellularLocation>
        <location evidence="1">Membrane</location>
        <topology evidence="1">Multi-pass membrane protein</topology>
    </subcellularLocation>
</comment>
<feature type="transmembrane region" description="Helical" evidence="6">
    <location>
        <begin position="188"/>
        <end position="207"/>
    </location>
</feature>
<dbReference type="RefSeq" id="WP_145353280.1">
    <property type="nucleotide sequence ID" value="NZ_CP036262.1"/>
</dbReference>
<accession>A0A517MK44</accession>
<feature type="coiled-coil region" evidence="5">
    <location>
        <begin position="77"/>
        <end position="145"/>
    </location>
</feature>
<keyword evidence="8" id="KW-1185">Reference proteome</keyword>
<dbReference type="InterPro" id="IPR002523">
    <property type="entry name" value="MgTranspt_CorA/ZnTranspt_ZntB"/>
</dbReference>
<organism evidence="7 8">
    <name type="scientific">Roseimaritima multifibrata</name>
    <dbReference type="NCBI Taxonomy" id="1930274"/>
    <lineage>
        <taxon>Bacteria</taxon>
        <taxon>Pseudomonadati</taxon>
        <taxon>Planctomycetota</taxon>
        <taxon>Planctomycetia</taxon>
        <taxon>Pirellulales</taxon>
        <taxon>Pirellulaceae</taxon>
        <taxon>Roseimaritima</taxon>
    </lineage>
</organism>
<evidence type="ECO:0000256" key="1">
    <source>
        <dbReference type="ARBA" id="ARBA00004141"/>
    </source>
</evidence>
<sequence length="250" mass="27957">MANASLLPDDWGVPLTFRLRLGTRVGRQRMMTAEGHLLLILHAPPELHQETRAGRFFWRLPDGTWKHHSPAGSGVAMADHLNEYENHIDLLDKKEQKAQSSKDYFAVLEAMAPILRATRNMEKVLQEARREIAAARELIDFRDRAYQLDRTAELLVTGAKHALDFKMAQQAEEQSRASEQMAQSAHRLNVLAAFFFPLATISGLFGMDIRTGIGDLSPPVVFIGVLVVGLILGGVLTQYVRVPGNHRSKD</sequence>
<proteinExistence type="predicted"/>
<evidence type="ECO:0000256" key="6">
    <source>
        <dbReference type="SAM" id="Phobius"/>
    </source>
</evidence>
<gene>
    <name evidence="7" type="ORF">FF011L_40480</name>
</gene>
<name>A0A517MK44_9BACT</name>
<keyword evidence="3 6" id="KW-1133">Transmembrane helix</keyword>
<evidence type="ECO:0000256" key="4">
    <source>
        <dbReference type="ARBA" id="ARBA00023136"/>
    </source>
</evidence>
<dbReference type="KEGG" id="rml:FF011L_40480"/>
<dbReference type="GO" id="GO:0046873">
    <property type="term" value="F:metal ion transmembrane transporter activity"/>
    <property type="evidence" value="ECO:0007669"/>
    <property type="project" value="InterPro"/>
</dbReference>
<dbReference type="Gene3D" id="1.20.58.340">
    <property type="entry name" value="Magnesium transport protein CorA, transmembrane region"/>
    <property type="match status" value="1"/>
</dbReference>
<reference evidence="7 8" key="1">
    <citation type="submission" date="2019-02" db="EMBL/GenBank/DDBJ databases">
        <title>Deep-cultivation of Planctomycetes and their phenomic and genomic characterization uncovers novel biology.</title>
        <authorList>
            <person name="Wiegand S."/>
            <person name="Jogler M."/>
            <person name="Boedeker C."/>
            <person name="Pinto D."/>
            <person name="Vollmers J."/>
            <person name="Rivas-Marin E."/>
            <person name="Kohn T."/>
            <person name="Peeters S.H."/>
            <person name="Heuer A."/>
            <person name="Rast P."/>
            <person name="Oberbeckmann S."/>
            <person name="Bunk B."/>
            <person name="Jeske O."/>
            <person name="Meyerdierks A."/>
            <person name="Storesund J.E."/>
            <person name="Kallscheuer N."/>
            <person name="Luecker S."/>
            <person name="Lage O.M."/>
            <person name="Pohl T."/>
            <person name="Merkel B.J."/>
            <person name="Hornburger P."/>
            <person name="Mueller R.-W."/>
            <person name="Bruemmer F."/>
            <person name="Labrenz M."/>
            <person name="Spormann A.M."/>
            <person name="Op den Camp H."/>
            <person name="Overmann J."/>
            <person name="Amann R."/>
            <person name="Jetten M.S.M."/>
            <person name="Mascher T."/>
            <person name="Medema M.H."/>
            <person name="Devos D.P."/>
            <person name="Kaster A.-K."/>
            <person name="Ovreas L."/>
            <person name="Rohde M."/>
            <person name="Galperin M.Y."/>
            <person name="Jogler C."/>
        </authorList>
    </citation>
    <scope>NUCLEOTIDE SEQUENCE [LARGE SCALE GENOMIC DNA]</scope>
    <source>
        <strain evidence="7 8">FF011L</strain>
    </source>
</reference>
<evidence type="ECO:0000256" key="5">
    <source>
        <dbReference type="SAM" id="Coils"/>
    </source>
</evidence>
<evidence type="ECO:0000256" key="3">
    <source>
        <dbReference type="ARBA" id="ARBA00022989"/>
    </source>
</evidence>
<dbReference type="GO" id="GO:0016020">
    <property type="term" value="C:membrane"/>
    <property type="evidence" value="ECO:0007669"/>
    <property type="project" value="UniProtKB-SubCell"/>
</dbReference>
<keyword evidence="4 6" id="KW-0472">Membrane</keyword>
<feature type="transmembrane region" description="Helical" evidence="6">
    <location>
        <begin position="219"/>
        <end position="240"/>
    </location>
</feature>